<comment type="caution">
    <text evidence="3">The sequence shown here is derived from an EMBL/GenBank/DDBJ whole genome shotgun (WGS) entry which is preliminary data.</text>
</comment>
<name>A0A1F5YE68_9BACT</name>
<reference evidence="3 4" key="1">
    <citation type="journal article" date="2016" name="Nat. Commun.">
        <title>Thousands of microbial genomes shed light on interconnected biogeochemical processes in an aquifer system.</title>
        <authorList>
            <person name="Anantharaman K."/>
            <person name="Brown C.T."/>
            <person name="Hug L.A."/>
            <person name="Sharon I."/>
            <person name="Castelle C.J."/>
            <person name="Probst A.J."/>
            <person name="Thomas B.C."/>
            <person name="Singh A."/>
            <person name="Wilkins M.J."/>
            <person name="Karaoz U."/>
            <person name="Brodie E.L."/>
            <person name="Williams K.H."/>
            <person name="Hubbard S.S."/>
            <person name="Banfield J.F."/>
        </authorList>
    </citation>
    <scope>NUCLEOTIDE SEQUENCE [LARGE SCALE GENOMIC DNA]</scope>
</reference>
<evidence type="ECO:0000259" key="2">
    <source>
        <dbReference type="Pfam" id="PF01206"/>
    </source>
</evidence>
<feature type="domain" description="UPF0033" evidence="2">
    <location>
        <begin position="6"/>
        <end position="74"/>
    </location>
</feature>
<organism evidence="3 4">
    <name type="scientific">Candidatus Glassbacteria bacterium GWA2_58_10</name>
    <dbReference type="NCBI Taxonomy" id="1817865"/>
    <lineage>
        <taxon>Bacteria</taxon>
        <taxon>Candidatus Glassiibacteriota</taxon>
    </lineage>
</organism>
<dbReference type="Proteomes" id="UP000176992">
    <property type="component" value="Unassembled WGS sequence"/>
</dbReference>
<accession>A0A1F5YE68</accession>
<dbReference type="InterPro" id="IPR036868">
    <property type="entry name" value="TusA-like_sf"/>
</dbReference>
<dbReference type="Pfam" id="PF01206">
    <property type="entry name" value="TusA"/>
    <property type="match status" value="1"/>
</dbReference>
<sequence length="75" mass="8292">MPDKHFIDLVGTACPMNFVRIKIALDKLGPGASLEVRLDGRGAAEEVTRSLEDQGYRVSRIREEMGAAEITVVKY</sequence>
<dbReference type="Gene3D" id="3.30.110.40">
    <property type="entry name" value="TusA-like domain"/>
    <property type="match status" value="1"/>
</dbReference>
<evidence type="ECO:0000313" key="4">
    <source>
        <dbReference type="Proteomes" id="UP000176992"/>
    </source>
</evidence>
<comment type="similarity">
    <text evidence="1">Belongs to the sulfur carrier protein TusA family.</text>
</comment>
<proteinExistence type="inferred from homology"/>
<gene>
    <name evidence="3" type="ORF">A2Z86_07725</name>
</gene>
<dbReference type="AlphaFoldDB" id="A0A1F5YE68"/>
<evidence type="ECO:0000256" key="1">
    <source>
        <dbReference type="ARBA" id="ARBA00008984"/>
    </source>
</evidence>
<dbReference type="PANTHER" id="PTHR33279:SF19">
    <property type="entry name" value="SSL1707 PROTEIN"/>
    <property type="match status" value="1"/>
</dbReference>
<evidence type="ECO:0000313" key="3">
    <source>
        <dbReference type="EMBL" id="OGF98141.1"/>
    </source>
</evidence>
<dbReference type="InterPro" id="IPR001455">
    <property type="entry name" value="TusA-like"/>
</dbReference>
<protein>
    <recommendedName>
        <fullName evidence="2">UPF0033 domain-containing protein</fullName>
    </recommendedName>
</protein>
<dbReference type="CDD" id="cd00291">
    <property type="entry name" value="SirA_YedF_YeeD"/>
    <property type="match status" value="1"/>
</dbReference>
<dbReference type="SUPFAM" id="SSF64307">
    <property type="entry name" value="SirA-like"/>
    <property type="match status" value="1"/>
</dbReference>
<dbReference type="PANTHER" id="PTHR33279">
    <property type="entry name" value="SULFUR CARRIER PROTEIN YEDF-RELATED"/>
    <property type="match status" value="1"/>
</dbReference>
<dbReference type="EMBL" id="MFIV01000164">
    <property type="protein sequence ID" value="OGF98141.1"/>
    <property type="molecule type" value="Genomic_DNA"/>
</dbReference>